<dbReference type="Gene3D" id="1.10.8.420">
    <property type="entry name" value="RecR Domain 1"/>
    <property type="match status" value="1"/>
</dbReference>
<dbReference type="SMART" id="SM00493">
    <property type="entry name" value="TOPRIM"/>
    <property type="match status" value="1"/>
</dbReference>
<dbReference type="Gene3D" id="3.30.60.80">
    <property type="match status" value="1"/>
</dbReference>
<reference evidence="9" key="1">
    <citation type="submission" date="2019-11" db="EMBL/GenBank/DDBJ databases">
        <authorList>
            <person name="Feng L."/>
        </authorList>
    </citation>
    <scope>NUCLEOTIDE SEQUENCE</scope>
    <source>
        <strain evidence="9">AodontolyticusLFYP35</strain>
    </source>
</reference>
<dbReference type="InterPro" id="IPR006171">
    <property type="entry name" value="TOPRIM_dom"/>
</dbReference>
<dbReference type="GO" id="GO:0003677">
    <property type="term" value="F:DNA binding"/>
    <property type="evidence" value="ECO:0007669"/>
    <property type="project" value="UniProtKB-UniRule"/>
</dbReference>
<dbReference type="Pfam" id="PF21176">
    <property type="entry name" value="RecR_HhH"/>
    <property type="match status" value="1"/>
</dbReference>
<dbReference type="GO" id="GO:0008270">
    <property type="term" value="F:zinc ion binding"/>
    <property type="evidence" value="ECO:0007669"/>
    <property type="project" value="UniProtKB-KW"/>
</dbReference>
<evidence type="ECO:0000256" key="4">
    <source>
        <dbReference type="ARBA" id="ARBA00022833"/>
    </source>
</evidence>
<dbReference type="CDD" id="cd01025">
    <property type="entry name" value="TOPRIM_recR"/>
    <property type="match status" value="1"/>
</dbReference>
<keyword evidence="2 7" id="KW-0227">DNA damage</keyword>
<dbReference type="GO" id="GO:0006310">
    <property type="term" value="P:DNA recombination"/>
    <property type="evidence" value="ECO:0007669"/>
    <property type="project" value="UniProtKB-UniRule"/>
</dbReference>
<proteinExistence type="inferred from homology"/>
<dbReference type="Gene3D" id="6.10.250.240">
    <property type="match status" value="1"/>
</dbReference>
<name>A0A6N2RR46_9ACTO</name>
<dbReference type="InterPro" id="IPR034137">
    <property type="entry name" value="TOPRIM_RecR"/>
</dbReference>
<dbReference type="PANTHER" id="PTHR30446:SF0">
    <property type="entry name" value="RECOMBINATION PROTEIN RECR"/>
    <property type="match status" value="1"/>
</dbReference>
<accession>A0A6N2RR46</accession>
<evidence type="ECO:0000256" key="3">
    <source>
        <dbReference type="ARBA" id="ARBA00022771"/>
    </source>
</evidence>
<dbReference type="Pfam" id="PF21175">
    <property type="entry name" value="RecR_C"/>
    <property type="match status" value="1"/>
</dbReference>
<gene>
    <name evidence="7 9" type="primary">recR</name>
    <name evidence="9" type="ORF">AOLFYP35_00429</name>
</gene>
<keyword evidence="4 7" id="KW-0862">Zinc</keyword>
<dbReference type="InterPro" id="IPR015967">
    <property type="entry name" value="Rcmb_RecR_Znf"/>
</dbReference>
<keyword evidence="5 7" id="KW-0233">DNA recombination</keyword>
<evidence type="ECO:0000256" key="6">
    <source>
        <dbReference type="ARBA" id="ARBA00023204"/>
    </source>
</evidence>
<keyword evidence="3 7" id="KW-0863">Zinc-finger</keyword>
<dbReference type="NCBIfam" id="TIGR00615">
    <property type="entry name" value="recR"/>
    <property type="match status" value="1"/>
</dbReference>
<keyword evidence="6 7" id="KW-0234">DNA repair</keyword>
<protein>
    <recommendedName>
        <fullName evidence="7">Recombination protein RecR</fullName>
    </recommendedName>
</protein>
<evidence type="ECO:0000259" key="8">
    <source>
        <dbReference type="PROSITE" id="PS50880"/>
    </source>
</evidence>
<comment type="function">
    <text evidence="7">May play a role in DNA repair. It seems to be involved in an RecBC-independent recombinational process of DNA repair. It may act with RecF and RecO.</text>
</comment>
<dbReference type="Gene3D" id="3.40.1360.10">
    <property type="match status" value="1"/>
</dbReference>
<feature type="zinc finger region" description="C4-type" evidence="7">
    <location>
        <begin position="56"/>
        <end position="71"/>
    </location>
</feature>
<sequence>MYEGALQDLIDELGQLPGVGPKSAQRMALHLLEAEPEDVERLTTAINAVRHQVTHCVVCGNLTEDDECSICRDPRRDPSVICVVQEPKDIQAIENSRVFRGRYHVLGGAIDPIHGIGPDQLSIRQLLGRLSDGVVQEIIIATNPNIEGEATASYLARTLSTIGVTTTRLAMGLPVGGDLEYADSITLGRAMEGRRNMS</sequence>
<dbReference type="EMBL" id="CACRSM010000002">
    <property type="protein sequence ID" value="VYS82020.1"/>
    <property type="molecule type" value="Genomic_DNA"/>
</dbReference>
<dbReference type="PANTHER" id="PTHR30446">
    <property type="entry name" value="RECOMBINATION PROTEIN RECR"/>
    <property type="match status" value="1"/>
</dbReference>
<evidence type="ECO:0000256" key="7">
    <source>
        <dbReference type="HAMAP-Rule" id="MF_00017"/>
    </source>
</evidence>
<keyword evidence="1 7" id="KW-0479">Metal-binding</keyword>
<evidence type="ECO:0000256" key="5">
    <source>
        <dbReference type="ARBA" id="ARBA00023172"/>
    </source>
</evidence>
<comment type="similarity">
    <text evidence="7">Belongs to the RecR family.</text>
</comment>
<organism evidence="9">
    <name type="scientific">Schaalia odontolytica</name>
    <dbReference type="NCBI Taxonomy" id="1660"/>
    <lineage>
        <taxon>Bacteria</taxon>
        <taxon>Bacillati</taxon>
        <taxon>Actinomycetota</taxon>
        <taxon>Actinomycetes</taxon>
        <taxon>Actinomycetales</taxon>
        <taxon>Actinomycetaceae</taxon>
        <taxon>Schaalia</taxon>
    </lineage>
</organism>
<evidence type="ECO:0000256" key="2">
    <source>
        <dbReference type="ARBA" id="ARBA00022763"/>
    </source>
</evidence>
<evidence type="ECO:0000313" key="9">
    <source>
        <dbReference type="EMBL" id="VYS82020.1"/>
    </source>
</evidence>
<evidence type="ECO:0000256" key="1">
    <source>
        <dbReference type="ARBA" id="ARBA00022723"/>
    </source>
</evidence>
<dbReference type="Pfam" id="PF13662">
    <property type="entry name" value="Toprim_4"/>
    <property type="match status" value="1"/>
</dbReference>
<dbReference type="PROSITE" id="PS01300">
    <property type="entry name" value="RECR"/>
    <property type="match status" value="1"/>
</dbReference>
<dbReference type="InterPro" id="IPR000093">
    <property type="entry name" value="DNA_Rcmb_RecR"/>
</dbReference>
<dbReference type="SUPFAM" id="SSF111304">
    <property type="entry name" value="Recombination protein RecR"/>
    <property type="match status" value="1"/>
</dbReference>
<dbReference type="InterPro" id="IPR023627">
    <property type="entry name" value="Rcmb_RecR"/>
</dbReference>
<dbReference type="PROSITE" id="PS50880">
    <property type="entry name" value="TOPRIM"/>
    <property type="match status" value="1"/>
</dbReference>
<feature type="domain" description="Toprim" evidence="8">
    <location>
        <begin position="79"/>
        <end position="174"/>
    </location>
</feature>
<dbReference type="AlphaFoldDB" id="A0A6N2RR46"/>
<dbReference type="Pfam" id="PF02132">
    <property type="entry name" value="RecR_ZnF"/>
    <property type="match status" value="1"/>
</dbReference>
<dbReference type="HAMAP" id="MF_00017">
    <property type="entry name" value="RecR"/>
    <property type="match status" value="1"/>
</dbReference>
<dbReference type="GO" id="GO:0006281">
    <property type="term" value="P:DNA repair"/>
    <property type="evidence" value="ECO:0007669"/>
    <property type="project" value="UniProtKB-UniRule"/>
</dbReference>